<keyword evidence="3" id="KW-1185">Reference proteome</keyword>
<sequence>MPNHLSTLGIIHTAISILAIGSALVALPRYGKIDPKTSPGKWYIGLTILTCLTALPIMRTGHPTPGHPLAIIILVLLPIGIYAKAIPVLKKKGDYTQAIILSLTLFLSMVPATVETLTRVPLSGPIAASDQDPIVKTTLGIIFIIFLIGVTYQTLKIKARKKATVTPDNSMHLS</sequence>
<keyword evidence="1" id="KW-1133">Transmembrane helix</keyword>
<evidence type="ECO:0000256" key="1">
    <source>
        <dbReference type="SAM" id="Phobius"/>
    </source>
</evidence>
<feature type="transmembrane region" description="Helical" evidence="1">
    <location>
        <begin position="6"/>
        <end position="30"/>
    </location>
</feature>
<dbReference type="AlphaFoldDB" id="A0A7D4UAG7"/>
<feature type="transmembrane region" description="Helical" evidence="1">
    <location>
        <begin position="134"/>
        <end position="152"/>
    </location>
</feature>
<dbReference type="Proteomes" id="UP000505355">
    <property type="component" value="Chromosome"/>
</dbReference>
<dbReference type="RefSeq" id="WP_173414628.1">
    <property type="nucleotide sequence ID" value="NZ_CP054139.1"/>
</dbReference>
<accession>A0A7D4UAG7</accession>
<gene>
    <name evidence="2" type="ORF">HQ865_09275</name>
</gene>
<dbReference type="EMBL" id="CP054139">
    <property type="protein sequence ID" value="QKJ29938.1"/>
    <property type="molecule type" value="Genomic_DNA"/>
</dbReference>
<name>A0A7D4UAG7_9SPHI</name>
<proteinExistence type="predicted"/>
<feature type="transmembrane region" description="Helical" evidence="1">
    <location>
        <begin position="95"/>
        <end position="114"/>
    </location>
</feature>
<feature type="transmembrane region" description="Helical" evidence="1">
    <location>
        <begin position="42"/>
        <end position="59"/>
    </location>
</feature>
<protein>
    <recommendedName>
        <fullName evidence="4">DUF2306 domain-containing protein</fullName>
    </recommendedName>
</protein>
<organism evidence="2 3">
    <name type="scientific">Mucilaginibacter mali</name>
    <dbReference type="NCBI Taxonomy" id="2740462"/>
    <lineage>
        <taxon>Bacteria</taxon>
        <taxon>Pseudomonadati</taxon>
        <taxon>Bacteroidota</taxon>
        <taxon>Sphingobacteriia</taxon>
        <taxon>Sphingobacteriales</taxon>
        <taxon>Sphingobacteriaceae</taxon>
        <taxon>Mucilaginibacter</taxon>
    </lineage>
</organism>
<reference evidence="2 3" key="1">
    <citation type="submission" date="2020-05" db="EMBL/GenBank/DDBJ databases">
        <title>Mucilaginibacter mali sp. nov.</title>
        <authorList>
            <person name="Kim H.S."/>
            <person name="Lee K.C."/>
            <person name="Suh M.K."/>
            <person name="Kim J.-S."/>
            <person name="Han K.-I."/>
            <person name="Eom M.K."/>
            <person name="Shin Y.K."/>
            <person name="Lee J.-S."/>
        </authorList>
    </citation>
    <scope>NUCLEOTIDE SEQUENCE [LARGE SCALE GENOMIC DNA]</scope>
    <source>
        <strain evidence="2 3">G2-14</strain>
    </source>
</reference>
<dbReference type="KEGG" id="mmab:HQ865_09275"/>
<evidence type="ECO:0000313" key="2">
    <source>
        <dbReference type="EMBL" id="QKJ29938.1"/>
    </source>
</evidence>
<evidence type="ECO:0008006" key="4">
    <source>
        <dbReference type="Google" id="ProtNLM"/>
    </source>
</evidence>
<keyword evidence="1" id="KW-0472">Membrane</keyword>
<evidence type="ECO:0000313" key="3">
    <source>
        <dbReference type="Proteomes" id="UP000505355"/>
    </source>
</evidence>
<feature type="transmembrane region" description="Helical" evidence="1">
    <location>
        <begin position="65"/>
        <end position="83"/>
    </location>
</feature>
<keyword evidence="1" id="KW-0812">Transmembrane</keyword>